<feature type="region of interest" description="Disordered" evidence="1">
    <location>
        <begin position="182"/>
        <end position="273"/>
    </location>
</feature>
<reference evidence="2 3" key="1">
    <citation type="journal article" date="2010" name="Nature">
        <title>Genome sequencing and analysis of the model grass Brachypodium distachyon.</title>
        <authorList>
            <consortium name="International Brachypodium Initiative"/>
        </authorList>
    </citation>
    <scope>NUCLEOTIDE SEQUENCE [LARGE SCALE GENOMIC DNA]</scope>
    <source>
        <strain evidence="2 3">Bd21</strain>
    </source>
</reference>
<reference evidence="2" key="2">
    <citation type="submission" date="2017-06" db="EMBL/GenBank/DDBJ databases">
        <title>WGS assembly of Brachypodium distachyon.</title>
        <authorList>
            <consortium name="The International Brachypodium Initiative"/>
            <person name="Lucas S."/>
            <person name="Harmon-Smith M."/>
            <person name="Lail K."/>
            <person name="Tice H."/>
            <person name="Grimwood J."/>
            <person name="Bruce D."/>
            <person name="Barry K."/>
            <person name="Shu S."/>
            <person name="Lindquist E."/>
            <person name="Wang M."/>
            <person name="Pitluck S."/>
            <person name="Vogel J.P."/>
            <person name="Garvin D.F."/>
            <person name="Mockler T.C."/>
            <person name="Schmutz J."/>
            <person name="Rokhsar D."/>
            <person name="Bevan M.W."/>
        </authorList>
    </citation>
    <scope>NUCLEOTIDE SEQUENCE</scope>
    <source>
        <strain evidence="2">Bd21</strain>
    </source>
</reference>
<feature type="compositionally biased region" description="Low complexity" evidence="1">
    <location>
        <begin position="255"/>
        <end position="273"/>
    </location>
</feature>
<evidence type="ECO:0000313" key="3">
    <source>
        <dbReference type="EnsemblPlants" id="PNT70417"/>
    </source>
</evidence>
<feature type="region of interest" description="Disordered" evidence="1">
    <location>
        <begin position="1"/>
        <end position="93"/>
    </location>
</feature>
<evidence type="ECO:0000313" key="2">
    <source>
        <dbReference type="EMBL" id="PNT70417.1"/>
    </source>
</evidence>
<keyword evidence="4" id="KW-1185">Reference proteome</keyword>
<feature type="compositionally biased region" description="Basic and acidic residues" evidence="1">
    <location>
        <begin position="82"/>
        <end position="93"/>
    </location>
</feature>
<accession>A0A2K2D813</accession>
<sequence>MSLPGALAPTPAPTYHLFPAATTDEIPSLTAGDASRIPPQAQGDSPAVRELSPRRDSNFETREPRSSTPGGIPTTRPSWRRRAADDRDPARGEDKALEEYYGQLWALPAERTSSRVLDQDPSSATTLVWIRRDLFVAKTFTAADCFVARHSDRFACVPKTFRFAKDFWSRIHGHATFADILRRNPMESGRGGNQGGTRGGRGRRFQKKGGFRNPYQYNRAQQAPPPSQPQAQVQNQEKSMQQNHPQLPQGQMTESLQSQTQQPQSSIQAQSQNQQIPLQFQQAQMGNQAQLSLQMLHSRQLVSRYNSPMVSNSLNSNFVSASNSEHNFLCSIRLLGKGSHHNSLTSHRKGRCRANKWFHLKQLR</sequence>
<dbReference type="InParanoid" id="A0A2K2D813"/>
<feature type="compositionally biased region" description="Basic and acidic residues" evidence="1">
    <location>
        <begin position="51"/>
        <end position="65"/>
    </location>
</feature>
<feature type="compositionally biased region" description="Gly residues" evidence="1">
    <location>
        <begin position="189"/>
        <end position="199"/>
    </location>
</feature>
<dbReference type="Gramene" id="PNT70417">
    <property type="protein sequence ID" value="PNT70417"/>
    <property type="gene ID" value="BRADI_2g11564v3"/>
</dbReference>
<dbReference type="OrthoDB" id="275996at2759"/>
<evidence type="ECO:0000313" key="4">
    <source>
        <dbReference type="Proteomes" id="UP000008810"/>
    </source>
</evidence>
<protein>
    <submittedName>
        <fullName evidence="2 3">Uncharacterized protein</fullName>
    </submittedName>
</protein>
<feature type="compositionally biased region" description="Polar residues" evidence="1">
    <location>
        <begin position="237"/>
        <end position="254"/>
    </location>
</feature>
<dbReference type="AlphaFoldDB" id="A0A2K2D813"/>
<name>A0A2K2D813_BRADI</name>
<reference evidence="3" key="3">
    <citation type="submission" date="2018-08" db="UniProtKB">
        <authorList>
            <consortium name="EnsemblPlants"/>
        </authorList>
    </citation>
    <scope>IDENTIFICATION</scope>
    <source>
        <strain evidence="3">cv. Bd21</strain>
    </source>
</reference>
<gene>
    <name evidence="2" type="ORF">BRADI_2g11564v3</name>
</gene>
<dbReference type="Proteomes" id="UP000008810">
    <property type="component" value="Chromosome 2"/>
</dbReference>
<organism evidence="2">
    <name type="scientific">Brachypodium distachyon</name>
    <name type="common">Purple false brome</name>
    <name type="synonym">Trachynia distachya</name>
    <dbReference type="NCBI Taxonomy" id="15368"/>
    <lineage>
        <taxon>Eukaryota</taxon>
        <taxon>Viridiplantae</taxon>
        <taxon>Streptophyta</taxon>
        <taxon>Embryophyta</taxon>
        <taxon>Tracheophyta</taxon>
        <taxon>Spermatophyta</taxon>
        <taxon>Magnoliopsida</taxon>
        <taxon>Liliopsida</taxon>
        <taxon>Poales</taxon>
        <taxon>Poaceae</taxon>
        <taxon>BOP clade</taxon>
        <taxon>Pooideae</taxon>
        <taxon>Stipodae</taxon>
        <taxon>Brachypodieae</taxon>
        <taxon>Brachypodium</taxon>
    </lineage>
</organism>
<dbReference type="EMBL" id="CM000881">
    <property type="protein sequence ID" value="PNT70417.1"/>
    <property type="molecule type" value="Genomic_DNA"/>
</dbReference>
<proteinExistence type="predicted"/>
<feature type="compositionally biased region" description="Basic residues" evidence="1">
    <location>
        <begin position="200"/>
        <end position="210"/>
    </location>
</feature>
<dbReference type="EnsemblPlants" id="PNT70417">
    <property type="protein sequence ID" value="PNT70417"/>
    <property type="gene ID" value="BRADI_2g11564v3"/>
</dbReference>
<evidence type="ECO:0000256" key="1">
    <source>
        <dbReference type="SAM" id="MobiDB-lite"/>
    </source>
</evidence>